<accession>A0ABR3F8Y9</accession>
<feature type="domain" description="RNase III" evidence="12">
    <location>
        <begin position="941"/>
        <end position="1084"/>
    </location>
</feature>
<evidence type="ECO:0000259" key="15">
    <source>
        <dbReference type="PROSITE" id="PS51327"/>
    </source>
</evidence>
<dbReference type="CDD" id="cd18034">
    <property type="entry name" value="DEXHc_dicer"/>
    <property type="match status" value="1"/>
</dbReference>
<keyword evidence="8" id="KW-0460">Magnesium</keyword>
<dbReference type="SMART" id="SM00535">
    <property type="entry name" value="RIBOc"/>
    <property type="match status" value="2"/>
</dbReference>
<dbReference type="InterPro" id="IPR005034">
    <property type="entry name" value="Dicer_dimerisation"/>
</dbReference>
<evidence type="ECO:0000256" key="2">
    <source>
        <dbReference type="ARBA" id="ARBA00022723"/>
    </source>
</evidence>
<evidence type="ECO:0000256" key="3">
    <source>
        <dbReference type="ARBA" id="ARBA00022737"/>
    </source>
</evidence>
<dbReference type="CDD" id="cd00593">
    <property type="entry name" value="RIBOc"/>
    <property type="match status" value="2"/>
</dbReference>
<keyword evidence="10" id="KW-0464">Manganese</keyword>
<dbReference type="PROSITE" id="PS50142">
    <property type="entry name" value="RNASE_3_2"/>
    <property type="match status" value="2"/>
</dbReference>
<dbReference type="Gene3D" id="1.10.1520.10">
    <property type="entry name" value="Ribonuclease III domain"/>
    <property type="match status" value="2"/>
</dbReference>
<evidence type="ECO:0000259" key="12">
    <source>
        <dbReference type="PROSITE" id="PS50142"/>
    </source>
</evidence>
<comment type="cofactor">
    <cofactor evidence="1">
        <name>Mn(2+)</name>
        <dbReference type="ChEBI" id="CHEBI:29035"/>
    </cofactor>
</comment>
<dbReference type="InterPro" id="IPR000999">
    <property type="entry name" value="RNase_III_dom"/>
</dbReference>
<name>A0ABR3F8Y9_9AGAR</name>
<dbReference type="Gene3D" id="3.40.50.300">
    <property type="entry name" value="P-loop containing nucleotide triphosphate hydrolases"/>
    <property type="match status" value="2"/>
</dbReference>
<dbReference type="InterPro" id="IPR001650">
    <property type="entry name" value="Helicase_C-like"/>
</dbReference>
<dbReference type="EMBL" id="JBAHYK010000727">
    <property type="protein sequence ID" value="KAL0571714.1"/>
    <property type="molecule type" value="Genomic_DNA"/>
</dbReference>
<proteinExistence type="inferred from homology"/>
<evidence type="ECO:0000256" key="8">
    <source>
        <dbReference type="ARBA" id="ARBA00022842"/>
    </source>
</evidence>
<protein>
    <submittedName>
        <fullName evidence="16">Dicer-like protein 1</fullName>
    </submittedName>
</protein>
<keyword evidence="3" id="KW-0677">Repeat</keyword>
<dbReference type="PROSITE" id="PS51194">
    <property type="entry name" value="HELICASE_CTER"/>
    <property type="match status" value="1"/>
</dbReference>
<organism evidence="16 17">
    <name type="scientific">Marasmius crinis-equi</name>
    <dbReference type="NCBI Taxonomy" id="585013"/>
    <lineage>
        <taxon>Eukaryota</taxon>
        <taxon>Fungi</taxon>
        <taxon>Dikarya</taxon>
        <taxon>Basidiomycota</taxon>
        <taxon>Agaricomycotina</taxon>
        <taxon>Agaricomycetes</taxon>
        <taxon>Agaricomycetidae</taxon>
        <taxon>Agaricales</taxon>
        <taxon>Marasmiineae</taxon>
        <taxon>Marasmiaceae</taxon>
        <taxon>Marasmius</taxon>
    </lineage>
</organism>
<feature type="domain" description="Dicer dsRNA-binding fold" evidence="15">
    <location>
        <begin position="544"/>
        <end position="644"/>
    </location>
</feature>
<evidence type="ECO:0000313" key="16">
    <source>
        <dbReference type="EMBL" id="KAL0571714.1"/>
    </source>
</evidence>
<dbReference type="PANTHER" id="PTHR14950:SF37">
    <property type="entry name" value="ENDORIBONUCLEASE DICER"/>
    <property type="match status" value="1"/>
</dbReference>
<evidence type="ECO:0000256" key="11">
    <source>
        <dbReference type="PROSITE-ProRule" id="PRU00657"/>
    </source>
</evidence>
<sequence>MTSQELVPRQYQEEIFVQAQQGNVIAALGTGSGKTYISTLLIKWIANQEIALGRAIIFLVPKVPLVEQQGEFITKHTTLRVAKLHGESAHDLTDRKGWERTFAQNDVFVMTAQIFLNLITHSLWSITKVSLLVFDECHHTRKNHPYNGIMREYMLVPEQDRPKVFGLTASPIQNAKNPIDSLNELQTNMNARVIGVLDHVAELTKHTPKPIEVIREYSLPPDQYDYPEPLLFDCLNVFNPTTITVISSAWADIERRYLVTMENLGFYCASLYLFSEMKRAILGLGQAEVCGDDDPDLIVPRIVVDTEIPHDLLEMTDILLGYECFFTSLDNSPSLPIAVPTSYFTPKVKALVDVLVSHYTPEFQGIVFVEQRQVAACLAKVLPHIPELEGRVRCGNVVGNNSDRNDMTKSNVPSGTGSPPVDTLKLFRDGVLNLLIATSVAEEGLDFPACDLVIRFDPLQHMVGYVQSRGRARNKISKFVIMLPEGDSVSLARYRAFTSAESELTNIYNSRYQTASAAVEEEADEFDVVDPADLAERERFVVPSTSAFVNYDNSIILIEHLCSLIPHDIYTPPHAPVYTGDFQATLDLPTSLPLSPEDLSYEGPMKHSKKEAKRAVAFLAVKRLYELEVFDEYLLPVSSEDAKEPDDYDCANVGGRIGAGKKISVMLDALIRDPWMIGEKLWVHPVYSEGVLLAGLITGTRLHPTTVMVGDVNAEFDVGPAFQVPFQGEEEAEDGSHCHRMMEEYTRLSVFIHMSSAAIAGSLSAYLIPLRAALDPDYDSMRRLISSPKGHIDWSDVKEEACGKLLVGNMNQKGRTFVLHAIRDDLSPLSTPSPHTREAATGSPTYHDYYTERWTRKNKKGVWKPFVPTEGPMLELSRRTFSTAGLYALEGLGQARQRDGSNESEIHLIPQGCCFWYDVPPAMALAYKAFPVLCQRLTDVYRAREARFALGLPAIQDDALIQALTIPSANAAFNNQRLETLGDAVLELCTTVHLLNKYPHKHEGQLSSLRQKFINNKFLCVRALDVGLERFILSESHKQNKGWRYVQEHGDNSPDERHVKRTIPRRSLQDCMEAILGAAFVTGGIPMALHAGVSLRFAFGGPLPWNLRYATSENPVPQTYSELEETLGYRFRNGKLLKEAVTHPSFSSFADIGTYQRLEFLGDAILDLVVIHYLYKKFPDANSHQLALPRTKAICSPALASLAVRRLNVHKLMLANNTELSVAIADYVPHLQLATAEIIIRDGWRYDPPKALSDVFESIVGAVLVDSGYDYEKTAVVVESLMSDILNLLSPSVCRDPVSILGEWVSGNKCLQKIGFRRGSRDGREGIEACLHGTVIAGPIASFSSSVAKHLAAERALSFLQDPADARSLAKI</sequence>
<dbReference type="PROSITE" id="PS51192">
    <property type="entry name" value="HELICASE_ATP_BIND_1"/>
    <property type="match status" value="1"/>
</dbReference>
<gene>
    <name evidence="16" type="primary">dcl1_1</name>
    <name evidence="16" type="ORF">V5O48_010255</name>
</gene>
<keyword evidence="17" id="KW-1185">Reference proteome</keyword>
<dbReference type="PROSITE" id="PS00137">
    <property type="entry name" value="SUBTILASE_HIS"/>
    <property type="match status" value="1"/>
</dbReference>
<evidence type="ECO:0000259" key="14">
    <source>
        <dbReference type="PROSITE" id="PS51194"/>
    </source>
</evidence>
<dbReference type="PROSITE" id="PS00517">
    <property type="entry name" value="RNASE_3_1"/>
    <property type="match status" value="1"/>
</dbReference>
<dbReference type="InterPro" id="IPR038248">
    <property type="entry name" value="Dicer_dimer_sf"/>
</dbReference>
<dbReference type="Pfam" id="PF04851">
    <property type="entry name" value="ResIII"/>
    <property type="match status" value="1"/>
</dbReference>
<keyword evidence="11" id="KW-0694">RNA-binding</keyword>
<comment type="caution">
    <text evidence="16">The sequence shown here is derived from an EMBL/GenBank/DDBJ whole genome shotgun (WGS) entry which is preliminary data.</text>
</comment>
<feature type="domain" description="Helicase ATP-binding" evidence="13">
    <location>
        <begin position="15"/>
        <end position="189"/>
    </location>
</feature>
<dbReference type="Proteomes" id="UP001465976">
    <property type="component" value="Unassembled WGS sequence"/>
</dbReference>
<dbReference type="SUPFAM" id="SSF52540">
    <property type="entry name" value="P-loop containing nucleoside triphosphate hydrolases"/>
    <property type="match status" value="1"/>
</dbReference>
<keyword evidence="4" id="KW-0547">Nucleotide-binding</keyword>
<dbReference type="PANTHER" id="PTHR14950">
    <property type="entry name" value="DICER-RELATED"/>
    <property type="match status" value="1"/>
</dbReference>
<dbReference type="InterPro" id="IPR022398">
    <property type="entry name" value="Peptidase_S8_His-AS"/>
</dbReference>
<evidence type="ECO:0000256" key="6">
    <source>
        <dbReference type="ARBA" id="ARBA00022806"/>
    </source>
</evidence>
<evidence type="ECO:0000259" key="13">
    <source>
        <dbReference type="PROSITE" id="PS51192"/>
    </source>
</evidence>
<keyword evidence="9" id="KW-0943">RNA-mediated gene silencing</keyword>
<evidence type="ECO:0000256" key="10">
    <source>
        <dbReference type="ARBA" id="ARBA00023211"/>
    </source>
</evidence>
<feature type="non-terminal residue" evidence="16">
    <location>
        <position position="1372"/>
    </location>
</feature>
<dbReference type="SMART" id="SM00490">
    <property type="entry name" value="HELICc"/>
    <property type="match status" value="1"/>
</dbReference>
<dbReference type="InterPro" id="IPR006935">
    <property type="entry name" value="Helicase/UvrB_N"/>
</dbReference>
<evidence type="ECO:0000256" key="1">
    <source>
        <dbReference type="ARBA" id="ARBA00001936"/>
    </source>
</evidence>
<dbReference type="InterPro" id="IPR027417">
    <property type="entry name" value="P-loop_NTPase"/>
</dbReference>
<dbReference type="SMART" id="SM00487">
    <property type="entry name" value="DEXDc"/>
    <property type="match status" value="1"/>
</dbReference>
<feature type="domain" description="Helicase C-terminal" evidence="14">
    <location>
        <begin position="347"/>
        <end position="523"/>
    </location>
</feature>
<dbReference type="Pfam" id="PF00636">
    <property type="entry name" value="Ribonuclease_3"/>
    <property type="match status" value="2"/>
</dbReference>
<keyword evidence="6" id="KW-0347">Helicase</keyword>
<feature type="domain" description="RNase III" evidence="12">
    <location>
        <begin position="1120"/>
        <end position="1268"/>
    </location>
</feature>
<keyword evidence="7" id="KW-0067">ATP-binding</keyword>
<keyword evidence="2" id="KW-0479">Metal-binding</keyword>
<dbReference type="InterPro" id="IPR014001">
    <property type="entry name" value="Helicase_ATP-bd"/>
</dbReference>
<dbReference type="Gene3D" id="3.30.160.380">
    <property type="entry name" value="Dicer dimerisation domain"/>
    <property type="match status" value="1"/>
</dbReference>
<evidence type="ECO:0000256" key="4">
    <source>
        <dbReference type="ARBA" id="ARBA00022741"/>
    </source>
</evidence>
<evidence type="ECO:0000313" key="17">
    <source>
        <dbReference type="Proteomes" id="UP001465976"/>
    </source>
</evidence>
<dbReference type="PROSITE" id="PS51327">
    <property type="entry name" value="DICER_DSRBF"/>
    <property type="match status" value="1"/>
</dbReference>
<dbReference type="Pfam" id="PF00271">
    <property type="entry name" value="Helicase_C"/>
    <property type="match status" value="1"/>
</dbReference>
<reference evidence="16 17" key="1">
    <citation type="submission" date="2024-02" db="EMBL/GenBank/DDBJ databases">
        <title>A draft genome for the cacao thread blight pathogen Marasmius crinis-equi.</title>
        <authorList>
            <person name="Cohen S.P."/>
            <person name="Baruah I.K."/>
            <person name="Amoako-Attah I."/>
            <person name="Bukari Y."/>
            <person name="Meinhardt L.W."/>
            <person name="Bailey B.A."/>
        </authorList>
    </citation>
    <scope>NUCLEOTIDE SEQUENCE [LARGE SCALE GENOMIC DNA]</scope>
    <source>
        <strain evidence="16 17">GH-76</strain>
    </source>
</reference>
<dbReference type="Pfam" id="PF03368">
    <property type="entry name" value="Dicer_dimer"/>
    <property type="match status" value="1"/>
</dbReference>
<evidence type="ECO:0000256" key="9">
    <source>
        <dbReference type="ARBA" id="ARBA00023158"/>
    </source>
</evidence>
<comment type="similarity">
    <text evidence="11">Belongs to the helicase family. Dicer subfamily.</text>
</comment>
<keyword evidence="5" id="KW-0378">Hydrolase</keyword>
<evidence type="ECO:0000256" key="7">
    <source>
        <dbReference type="ARBA" id="ARBA00022840"/>
    </source>
</evidence>
<dbReference type="InterPro" id="IPR036389">
    <property type="entry name" value="RNase_III_sf"/>
</dbReference>
<dbReference type="SUPFAM" id="SSF69065">
    <property type="entry name" value="RNase III domain-like"/>
    <property type="match status" value="2"/>
</dbReference>
<evidence type="ECO:0000256" key="5">
    <source>
        <dbReference type="ARBA" id="ARBA00022801"/>
    </source>
</evidence>